<dbReference type="SUPFAM" id="SSF50978">
    <property type="entry name" value="WD40 repeat-like"/>
    <property type="match status" value="1"/>
</dbReference>
<dbReference type="InterPro" id="IPR018067">
    <property type="entry name" value="PP2A_PR55_CS"/>
</dbReference>
<dbReference type="GO" id="GO:0019888">
    <property type="term" value="F:protein phosphatase regulator activity"/>
    <property type="evidence" value="ECO:0007669"/>
    <property type="project" value="InterPro"/>
</dbReference>
<reference evidence="5" key="1">
    <citation type="journal article" date="2009" name="Science">
        <title>The B73 maize genome: complexity, diversity, and dynamics.</title>
        <authorList>
            <person name="Schnable P.S."/>
            <person name="Ware D."/>
            <person name="Fulton R.S."/>
            <person name="Stein J.C."/>
            <person name="Wei F."/>
            <person name="Pasternak S."/>
            <person name="Liang C."/>
            <person name="Zhang J."/>
            <person name="Fulton L."/>
            <person name="Graves T.A."/>
            <person name="Minx P."/>
            <person name="Reily A.D."/>
            <person name="Courtney L."/>
            <person name="Kruchowski S.S."/>
            <person name="Tomlinson C."/>
            <person name="Strong C."/>
            <person name="Delehaunty K."/>
            <person name="Fronick C."/>
            <person name="Courtney B."/>
            <person name="Rock S.M."/>
            <person name="Belter E."/>
            <person name="Du F."/>
            <person name="Kim K."/>
            <person name="Abbott R.M."/>
            <person name="Cotton M."/>
            <person name="Levy A."/>
            <person name="Marchetto P."/>
            <person name="Ochoa K."/>
            <person name="Jackson S.M."/>
            <person name="Gillam B."/>
            <person name="Chen W."/>
            <person name="Yan L."/>
            <person name="Higginbotham J."/>
            <person name="Cardenas M."/>
            <person name="Waligorski J."/>
            <person name="Applebaum E."/>
            <person name="Phelps L."/>
            <person name="Falcone J."/>
            <person name="Kanchi K."/>
            <person name="Thane T."/>
            <person name="Scimone A."/>
            <person name="Thane N."/>
            <person name="Henke J."/>
            <person name="Wang T."/>
            <person name="Ruppert J."/>
            <person name="Shah N."/>
            <person name="Rotter K."/>
            <person name="Hodges J."/>
            <person name="Ingenthron E."/>
            <person name="Cordes M."/>
            <person name="Kohlberg S."/>
            <person name="Sgro J."/>
            <person name="Delgado B."/>
            <person name="Mead K."/>
            <person name="Chinwalla A."/>
            <person name="Leonard S."/>
            <person name="Crouse K."/>
            <person name="Collura K."/>
            <person name="Kudrna D."/>
            <person name="Currie J."/>
            <person name="He R."/>
            <person name="Angelova A."/>
            <person name="Rajasekar S."/>
            <person name="Mueller T."/>
            <person name="Lomeli R."/>
            <person name="Scara G."/>
            <person name="Ko A."/>
            <person name="Delaney K."/>
            <person name="Wissotski M."/>
            <person name="Lopez G."/>
            <person name="Campos D."/>
            <person name="Braidotti M."/>
            <person name="Ashley E."/>
            <person name="Golser W."/>
            <person name="Kim H."/>
            <person name="Lee S."/>
            <person name="Lin J."/>
            <person name="Dujmic Z."/>
            <person name="Kim W."/>
            <person name="Talag J."/>
            <person name="Zuccolo A."/>
            <person name="Fan C."/>
            <person name="Sebastian A."/>
            <person name="Kramer M."/>
            <person name="Spiegel L."/>
            <person name="Nascimento L."/>
            <person name="Zutavern T."/>
            <person name="Miller B."/>
            <person name="Ambroise C."/>
            <person name="Muller S."/>
            <person name="Spooner W."/>
            <person name="Narechania A."/>
            <person name="Ren L."/>
            <person name="Wei S."/>
            <person name="Kumari S."/>
            <person name="Faga B."/>
            <person name="Levy M.J."/>
            <person name="McMahan L."/>
            <person name="Van Buren P."/>
            <person name="Vaughn M.W."/>
            <person name="Ying K."/>
            <person name="Yeh C.-T."/>
            <person name="Emrich S.J."/>
            <person name="Jia Y."/>
            <person name="Kalyanaraman A."/>
            <person name="Hsia A.-P."/>
            <person name="Barbazuk W.B."/>
            <person name="Baucom R.S."/>
            <person name="Brutnell T.P."/>
            <person name="Carpita N.C."/>
            <person name="Chaparro C."/>
            <person name="Chia J.-M."/>
            <person name="Deragon J.-M."/>
            <person name="Estill J.C."/>
            <person name="Fu Y."/>
            <person name="Jeddeloh J.A."/>
            <person name="Han Y."/>
            <person name="Lee H."/>
            <person name="Li P."/>
            <person name="Lisch D.R."/>
            <person name="Liu S."/>
            <person name="Liu Z."/>
            <person name="Nagel D.H."/>
            <person name="McCann M.C."/>
            <person name="SanMiguel P."/>
            <person name="Myers A.M."/>
            <person name="Nettleton D."/>
            <person name="Nguyen J."/>
            <person name="Penning B.W."/>
            <person name="Ponnala L."/>
            <person name="Schneider K.L."/>
            <person name="Schwartz D.C."/>
            <person name="Sharma A."/>
            <person name="Soderlund C."/>
            <person name="Springer N.M."/>
            <person name="Sun Q."/>
            <person name="Wang H."/>
            <person name="Waterman M."/>
            <person name="Westerman R."/>
            <person name="Wolfgruber T.K."/>
            <person name="Yang L."/>
            <person name="Yu Y."/>
            <person name="Zhang L."/>
            <person name="Zhou S."/>
            <person name="Zhu Q."/>
            <person name="Bennetzen J.L."/>
            <person name="Dawe R.K."/>
            <person name="Jiang J."/>
            <person name="Jiang N."/>
            <person name="Presting G.G."/>
            <person name="Wessler S.R."/>
            <person name="Aluru S."/>
            <person name="Martienssen R.A."/>
            <person name="Clifton S.W."/>
            <person name="McCombie W.R."/>
            <person name="Wing R.A."/>
            <person name="Wilson R.K."/>
        </authorList>
    </citation>
    <scope>NUCLEOTIDE SEQUENCE [LARGE SCALE GENOMIC DNA]</scope>
    <source>
        <strain evidence="5">cv. B73</strain>
    </source>
</reference>
<evidence type="ECO:0000313" key="4">
    <source>
        <dbReference type="EnsemblPlants" id="Zm00001eb336600_P001"/>
    </source>
</evidence>
<dbReference type="Proteomes" id="UP000007305">
    <property type="component" value="Chromosome 5"/>
</dbReference>
<name>A0A804QKM9_MAIZE</name>
<dbReference type="GO" id="GO:0000159">
    <property type="term" value="C:protein phosphatase type 2A complex"/>
    <property type="evidence" value="ECO:0007669"/>
    <property type="project" value="InterPro"/>
</dbReference>
<sequence length="167" mass="18853">HACRKDAEKADHSISRHPEFRYKTEFQSHEPEFDYLKSLEIEEKINQIKWCQAANGALYLLSTNDKTIKFWKVQEKKVKKLSEMNLDRSAAPANGSPGGVGYLSPSLSNGNALKPGRLPLLRLPVVVTSQETSLATSCRRVYAHAHDYHINSISNNRSCTYIHLNVS</sequence>
<dbReference type="EnsemblPlants" id="Zm00001eb243780_T001">
    <property type="protein sequence ID" value="Zm00001eb243780_P001"/>
    <property type="gene ID" value="Zm00001eb243780"/>
</dbReference>
<keyword evidence="2" id="KW-0853">WD repeat</keyword>
<proteinExistence type="inferred from homology"/>
<evidence type="ECO:0000256" key="1">
    <source>
        <dbReference type="ARBA" id="ARBA00008259"/>
    </source>
</evidence>
<reference evidence="4" key="3">
    <citation type="submission" date="2021-05" db="UniProtKB">
        <authorList>
            <consortium name="EnsemblPlants"/>
        </authorList>
    </citation>
    <scope>IDENTIFICATION</scope>
    <source>
        <strain evidence="4">cv. B73</strain>
    </source>
</reference>
<dbReference type="InterPro" id="IPR036322">
    <property type="entry name" value="WD40_repeat_dom_sf"/>
</dbReference>
<keyword evidence="5" id="KW-1185">Reference proteome</keyword>
<dbReference type="PROSITE" id="PS01024">
    <property type="entry name" value="PR55_1"/>
    <property type="match status" value="1"/>
</dbReference>
<dbReference type="FunFam" id="2.130.10.10:FF:000609">
    <property type="entry name" value="Serine/threonine-protein phosphatase 2A 55 kDa regulatory subunit B"/>
    <property type="match status" value="1"/>
</dbReference>
<evidence type="ECO:0000313" key="5">
    <source>
        <dbReference type="Proteomes" id="UP000007305"/>
    </source>
</evidence>
<dbReference type="EnsemblPlants" id="Zm00001eb336600_T001">
    <property type="protein sequence ID" value="Zm00001eb336600_P001"/>
    <property type="gene ID" value="Zm00001eb336600"/>
</dbReference>
<dbReference type="InterPro" id="IPR000009">
    <property type="entry name" value="PP2A_PR55"/>
</dbReference>
<evidence type="ECO:0000256" key="2">
    <source>
        <dbReference type="ARBA" id="ARBA00022574"/>
    </source>
</evidence>
<dbReference type="PRINTS" id="PR00600">
    <property type="entry name" value="PP2APR55"/>
</dbReference>
<keyword evidence="3" id="KW-0677">Repeat</keyword>
<dbReference type="AlphaFoldDB" id="A0A804QKM9"/>
<accession>A0A804QKM9</accession>
<reference evidence="4" key="2">
    <citation type="submission" date="2019-07" db="EMBL/GenBank/DDBJ databases">
        <authorList>
            <person name="Seetharam A."/>
            <person name="Woodhouse M."/>
            <person name="Cannon E."/>
        </authorList>
    </citation>
    <scope>NUCLEOTIDE SEQUENCE [LARGE SCALE GENOMIC DNA]</scope>
    <source>
        <strain evidence="4">cv. B73</strain>
    </source>
</reference>
<dbReference type="Gramene" id="Zm00001eb243780_T001">
    <property type="protein sequence ID" value="Zm00001eb243780_P001"/>
    <property type="gene ID" value="Zm00001eb243780"/>
</dbReference>
<comment type="similarity">
    <text evidence="1">Belongs to the phosphatase 2A regulatory subunit B family.</text>
</comment>
<organism evidence="4 5">
    <name type="scientific">Zea mays</name>
    <name type="common">Maize</name>
    <dbReference type="NCBI Taxonomy" id="4577"/>
    <lineage>
        <taxon>Eukaryota</taxon>
        <taxon>Viridiplantae</taxon>
        <taxon>Streptophyta</taxon>
        <taxon>Embryophyta</taxon>
        <taxon>Tracheophyta</taxon>
        <taxon>Spermatophyta</taxon>
        <taxon>Magnoliopsida</taxon>
        <taxon>Liliopsida</taxon>
        <taxon>Poales</taxon>
        <taxon>Poaceae</taxon>
        <taxon>PACMAD clade</taxon>
        <taxon>Panicoideae</taxon>
        <taxon>Andropogonodae</taxon>
        <taxon>Andropogoneae</taxon>
        <taxon>Tripsacinae</taxon>
        <taxon>Zea</taxon>
    </lineage>
</organism>
<evidence type="ECO:0008006" key="6">
    <source>
        <dbReference type="Google" id="ProtNLM"/>
    </source>
</evidence>
<dbReference type="Proteomes" id="UP000007305">
    <property type="component" value="Chromosome 8"/>
</dbReference>
<dbReference type="Gramene" id="Zm00001eb336600_T001">
    <property type="protein sequence ID" value="Zm00001eb336600_P001"/>
    <property type="gene ID" value="Zm00001eb336600"/>
</dbReference>
<dbReference type="PANTHER" id="PTHR11871">
    <property type="entry name" value="PROTEIN PHOSPHATASE PP2A REGULATORY SUBUNIT B"/>
    <property type="match status" value="1"/>
</dbReference>
<evidence type="ECO:0000256" key="3">
    <source>
        <dbReference type="ARBA" id="ARBA00022737"/>
    </source>
</evidence>
<protein>
    <recommendedName>
        <fullName evidence="6">Serine/threonine-protein phosphatase 2A 55 kDa regulatory subunit B</fullName>
    </recommendedName>
</protein>